<name>A0A8S9LPZ4_BRACR</name>
<reference evidence="2" key="1">
    <citation type="submission" date="2019-12" db="EMBL/GenBank/DDBJ databases">
        <title>Genome sequencing and annotation of Brassica cretica.</title>
        <authorList>
            <person name="Studholme D.J."/>
            <person name="Sarris P.F."/>
        </authorList>
    </citation>
    <scope>NUCLEOTIDE SEQUENCE</scope>
    <source>
        <strain evidence="2">PFS-102/07</strain>
        <tissue evidence="2">Leaf</tissue>
    </source>
</reference>
<feature type="compositionally biased region" description="Low complexity" evidence="1">
    <location>
        <begin position="72"/>
        <end position="85"/>
    </location>
</feature>
<evidence type="ECO:0000256" key="1">
    <source>
        <dbReference type="SAM" id="MobiDB-lite"/>
    </source>
</evidence>
<evidence type="ECO:0000313" key="2">
    <source>
        <dbReference type="EMBL" id="KAF2609644.1"/>
    </source>
</evidence>
<accession>A0A8S9LPZ4</accession>
<organism evidence="2">
    <name type="scientific">Brassica cretica</name>
    <name type="common">Mustard</name>
    <dbReference type="NCBI Taxonomy" id="69181"/>
    <lineage>
        <taxon>Eukaryota</taxon>
        <taxon>Viridiplantae</taxon>
        <taxon>Streptophyta</taxon>
        <taxon>Embryophyta</taxon>
        <taxon>Tracheophyta</taxon>
        <taxon>Spermatophyta</taxon>
        <taxon>Magnoliopsida</taxon>
        <taxon>eudicotyledons</taxon>
        <taxon>Gunneridae</taxon>
        <taxon>Pentapetalae</taxon>
        <taxon>rosids</taxon>
        <taxon>malvids</taxon>
        <taxon>Brassicales</taxon>
        <taxon>Brassicaceae</taxon>
        <taxon>Brassiceae</taxon>
        <taxon>Brassica</taxon>
    </lineage>
</organism>
<dbReference type="EMBL" id="QGKY02000089">
    <property type="protein sequence ID" value="KAF2609644.1"/>
    <property type="molecule type" value="Genomic_DNA"/>
</dbReference>
<sequence>MILIVPIQWITAMRKLNSRKPNERFDPSNQNPKNQKRDLQNKVRIGASYPGRQKWKAQEIPNSIRNHPTKFTPASTPASTQAPPQETSELQARPSPGCHQRPRAFLSSIRNQWFNSPRPRSGEREPVLPRVQSVVLA</sequence>
<protein>
    <submittedName>
        <fullName evidence="2">Uncharacterized protein</fullName>
    </submittedName>
</protein>
<gene>
    <name evidence="2" type="ORF">F2Q70_00011931</name>
</gene>
<feature type="region of interest" description="Disordered" evidence="1">
    <location>
        <begin position="18"/>
        <end position="137"/>
    </location>
</feature>
<comment type="caution">
    <text evidence="2">The sequence shown here is derived from an EMBL/GenBank/DDBJ whole genome shotgun (WGS) entry which is preliminary data.</text>
</comment>
<proteinExistence type="predicted"/>
<dbReference type="AlphaFoldDB" id="A0A8S9LPZ4"/>